<proteinExistence type="predicted"/>
<dbReference type="Proteomes" id="UP000054007">
    <property type="component" value="Unassembled WGS sequence"/>
</dbReference>
<dbReference type="AlphaFoldDB" id="A0A0D7B6K5"/>
<evidence type="ECO:0000313" key="3">
    <source>
        <dbReference type="Proteomes" id="UP000054007"/>
    </source>
</evidence>
<gene>
    <name evidence="2" type="ORF">CYLTODRAFT_52061</name>
</gene>
<evidence type="ECO:0000256" key="1">
    <source>
        <dbReference type="SAM" id="MobiDB-lite"/>
    </source>
</evidence>
<dbReference type="OrthoDB" id="2913041at2759"/>
<feature type="region of interest" description="Disordered" evidence="1">
    <location>
        <begin position="21"/>
        <end position="116"/>
    </location>
</feature>
<keyword evidence="3" id="KW-1185">Reference proteome</keyword>
<feature type="compositionally biased region" description="Low complexity" evidence="1">
    <location>
        <begin position="65"/>
        <end position="82"/>
    </location>
</feature>
<protein>
    <submittedName>
        <fullName evidence="2">Uncharacterized protein</fullName>
    </submittedName>
</protein>
<organism evidence="2 3">
    <name type="scientific">Cylindrobasidium torrendii FP15055 ss-10</name>
    <dbReference type="NCBI Taxonomy" id="1314674"/>
    <lineage>
        <taxon>Eukaryota</taxon>
        <taxon>Fungi</taxon>
        <taxon>Dikarya</taxon>
        <taxon>Basidiomycota</taxon>
        <taxon>Agaricomycotina</taxon>
        <taxon>Agaricomycetes</taxon>
        <taxon>Agaricomycetidae</taxon>
        <taxon>Agaricales</taxon>
        <taxon>Marasmiineae</taxon>
        <taxon>Physalacriaceae</taxon>
        <taxon>Cylindrobasidium</taxon>
    </lineage>
</organism>
<reference evidence="2 3" key="1">
    <citation type="journal article" date="2015" name="Fungal Genet. Biol.">
        <title>Evolution of novel wood decay mechanisms in Agaricales revealed by the genome sequences of Fistulina hepatica and Cylindrobasidium torrendii.</title>
        <authorList>
            <person name="Floudas D."/>
            <person name="Held B.W."/>
            <person name="Riley R."/>
            <person name="Nagy L.G."/>
            <person name="Koehler G."/>
            <person name="Ransdell A.S."/>
            <person name="Younus H."/>
            <person name="Chow J."/>
            <person name="Chiniquy J."/>
            <person name="Lipzen A."/>
            <person name="Tritt A."/>
            <person name="Sun H."/>
            <person name="Haridas S."/>
            <person name="LaButti K."/>
            <person name="Ohm R.A."/>
            <person name="Kues U."/>
            <person name="Blanchette R.A."/>
            <person name="Grigoriev I.V."/>
            <person name="Minto R.E."/>
            <person name="Hibbett D.S."/>
        </authorList>
    </citation>
    <scope>NUCLEOTIDE SEQUENCE [LARGE SCALE GENOMIC DNA]</scope>
    <source>
        <strain evidence="2 3">FP15055 ss-10</strain>
    </source>
</reference>
<name>A0A0D7B6K5_9AGAR</name>
<sequence length="358" mass="39727">MPGHRLTLSLSLSSKLFPSFSVSSTPTAENLPPTPQRAASSGANKPHRKFSLSSKFRWPSSPVRSASTSTCPSPLSSPLNSPEAVDPSEFMKNDASIQPSPRYARRPDDVIPPGHSLTRRRTVVTPQEACLSGLETLSPTPRPRPVHRRGVPSLYQHESRGLQQINDKDGRVFIAFEDDIDAFGRKSSHSCSLKAENLRDPSGRRFDNLVHLSSSSASGRAPCDGVLHIDLPARNYPHYLRDMEKLSQDPNVLIDDRDKYEALLPVDTLARARDWIFDAQGTVLITAPRDARADAVTLALAYVAFSDESGQRSSRVMTETLGRYKPIWQYALSKTGMALAGRVAARRLVYRHDRREYL</sequence>
<accession>A0A0D7B6K5</accession>
<evidence type="ECO:0000313" key="2">
    <source>
        <dbReference type="EMBL" id="KIY65809.1"/>
    </source>
</evidence>
<dbReference type="EMBL" id="KN880576">
    <property type="protein sequence ID" value="KIY65809.1"/>
    <property type="molecule type" value="Genomic_DNA"/>
</dbReference>